<dbReference type="InterPro" id="IPR013320">
    <property type="entry name" value="ConA-like_dom_sf"/>
</dbReference>
<dbReference type="InterPro" id="IPR044736">
    <property type="entry name" value="Gid1/RanBPM/SPLA_SPRY"/>
</dbReference>
<accession>A0A2U1NNI0</accession>
<feature type="domain" description="B30.2/SPRY" evidence="2">
    <location>
        <begin position="195"/>
        <end position="401"/>
    </location>
</feature>
<evidence type="ECO:0000313" key="3">
    <source>
        <dbReference type="EMBL" id="PWA75065.1"/>
    </source>
</evidence>
<dbReference type="InterPro" id="IPR003877">
    <property type="entry name" value="SPRY_dom"/>
</dbReference>
<dbReference type="PANTHER" id="PTHR44991:SF1">
    <property type="entry name" value="IMMUNOGLOBULIN SUPERFAMILY MEMBER 5"/>
    <property type="match status" value="1"/>
</dbReference>
<evidence type="ECO:0000313" key="4">
    <source>
        <dbReference type="Proteomes" id="UP000245207"/>
    </source>
</evidence>
<feature type="transmembrane region" description="Helical" evidence="1">
    <location>
        <begin position="6"/>
        <end position="25"/>
    </location>
</feature>
<keyword evidence="1" id="KW-0812">Transmembrane</keyword>
<protein>
    <submittedName>
        <fullName evidence="3">Concanavalin A-like lectin/glucanase superfamily</fullName>
    </submittedName>
</protein>
<evidence type="ECO:0000259" key="2">
    <source>
        <dbReference type="PROSITE" id="PS50188"/>
    </source>
</evidence>
<dbReference type="PANTHER" id="PTHR44991">
    <property type="entry name" value="IMMUNOGLOBULIN SUPERFAMILY MEMBER 5"/>
    <property type="match status" value="1"/>
</dbReference>
<dbReference type="GO" id="GO:0030246">
    <property type="term" value="F:carbohydrate binding"/>
    <property type="evidence" value="ECO:0007669"/>
    <property type="project" value="UniProtKB-KW"/>
</dbReference>
<keyword evidence="1" id="KW-1133">Transmembrane helix</keyword>
<dbReference type="InterPro" id="IPR043136">
    <property type="entry name" value="B30.2/SPRY_sf"/>
</dbReference>
<name>A0A2U1NNI0_ARTAN</name>
<dbReference type="AlphaFoldDB" id="A0A2U1NNI0"/>
<dbReference type="OrthoDB" id="258495at2759"/>
<dbReference type="PROSITE" id="PS50188">
    <property type="entry name" value="B302_SPRY"/>
    <property type="match status" value="1"/>
</dbReference>
<dbReference type="STRING" id="35608.A0A2U1NNI0"/>
<dbReference type="CDD" id="cd12885">
    <property type="entry name" value="SPRY_RanBP_like"/>
    <property type="match status" value="1"/>
</dbReference>
<dbReference type="Proteomes" id="UP000245207">
    <property type="component" value="Unassembled WGS sequence"/>
</dbReference>
<reference evidence="3 4" key="1">
    <citation type="journal article" date="2018" name="Mol. Plant">
        <title>The genome of Artemisia annua provides insight into the evolution of Asteraceae family and artemisinin biosynthesis.</title>
        <authorList>
            <person name="Shen Q."/>
            <person name="Zhang L."/>
            <person name="Liao Z."/>
            <person name="Wang S."/>
            <person name="Yan T."/>
            <person name="Shi P."/>
            <person name="Liu M."/>
            <person name="Fu X."/>
            <person name="Pan Q."/>
            <person name="Wang Y."/>
            <person name="Lv Z."/>
            <person name="Lu X."/>
            <person name="Zhang F."/>
            <person name="Jiang W."/>
            <person name="Ma Y."/>
            <person name="Chen M."/>
            <person name="Hao X."/>
            <person name="Li L."/>
            <person name="Tang Y."/>
            <person name="Lv G."/>
            <person name="Zhou Y."/>
            <person name="Sun X."/>
            <person name="Brodelius P.E."/>
            <person name="Rose J.K.C."/>
            <person name="Tang K."/>
        </authorList>
    </citation>
    <scope>NUCLEOTIDE SEQUENCE [LARGE SCALE GENOMIC DNA]</scope>
    <source>
        <strain evidence="4">cv. Huhao1</strain>
        <tissue evidence="3">Leaf</tissue>
    </source>
</reference>
<dbReference type="SMART" id="SM00449">
    <property type="entry name" value="SPRY"/>
    <property type="match status" value="1"/>
</dbReference>
<evidence type="ECO:0000256" key="1">
    <source>
        <dbReference type="SAM" id="Phobius"/>
    </source>
</evidence>
<proteinExistence type="predicted"/>
<keyword evidence="3" id="KW-0430">Lectin</keyword>
<keyword evidence="1" id="KW-0472">Membrane</keyword>
<keyword evidence="4" id="KW-1185">Reference proteome</keyword>
<dbReference type="SUPFAM" id="SSF49899">
    <property type="entry name" value="Concanavalin A-like lectins/glucanases"/>
    <property type="match status" value="1"/>
</dbReference>
<gene>
    <name evidence="3" type="ORF">CTI12_AA244140</name>
</gene>
<dbReference type="Gene3D" id="2.60.120.920">
    <property type="match status" value="1"/>
</dbReference>
<dbReference type="EMBL" id="PKPP01002464">
    <property type="protein sequence ID" value="PWA75065.1"/>
    <property type="molecule type" value="Genomic_DNA"/>
</dbReference>
<sequence>MHTWKLVISVAIPTGIFLLVVFYLTRRFCKKNKTHIERASSIQHGIAKLHNKSINQEHGFNNKRRTNYYVLRRGMSSNNPLFSWTDNPSLITDAVENGWSRFAFTNFLSSPSVPSSKTFMGYCGTDGDRNGDQMVEISWDVFQGSADFMQKIRFNTGLKKIVDKAGSVAAGSVIKSALPLPGPALNLSPFPQEAYFEITILAMENDLSKGESTCIQMDPPLSMIEKTKSKKRDGDKIKLIQESPNGEKASSESLVHVTSNGINTRGVFGKVEELKGRNGGKDKVEGSEMGILFSVGLAGGGSLPLKVPGSYPGSVGFNSDGSIYLEGTKLVTELEYEEWGSAEKVIGCGYNPSQKRVFFTIDSKLVREVYCTTEEFGTPLYPTLAANTDVTVLVNFGQSAFKYTQANLHRTPNPCFLGPLSSNSPVLGYDDSKELFSMGRIDAHWLDRSTKRNSAQYFGSVNRGVSDYDEYSEGDLFEIVLDNNSRGRSPSTHY</sequence>
<organism evidence="3 4">
    <name type="scientific">Artemisia annua</name>
    <name type="common">Sweet wormwood</name>
    <dbReference type="NCBI Taxonomy" id="35608"/>
    <lineage>
        <taxon>Eukaryota</taxon>
        <taxon>Viridiplantae</taxon>
        <taxon>Streptophyta</taxon>
        <taxon>Embryophyta</taxon>
        <taxon>Tracheophyta</taxon>
        <taxon>Spermatophyta</taxon>
        <taxon>Magnoliopsida</taxon>
        <taxon>eudicotyledons</taxon>
        <taxon>Gunneridae</taxon>
        <taxon>Pentapetalae</taxon>
        <taxon>asterids</taxon>
        <taxon>campanulids</taxon>
        <taxon>Asterales</taxon>
        <taxon>Asteraceae</taxon>
        <taxon>Asteroideae</taxon>
        <taxon>Anthemideae</taxon>
        <taxon>Artemisiinae</taxon>
        <taxon>Artemisia</taxon>
    </lineage>
</organism>
<comment type="caution">
    <text evidence="3">The sequence shown here is derived from an EMBL/GenBank/DDBJ whole genome shotgun (WGS) entry which is preliminary data.</text>
</comment>
<dbReference type="InterPro" id="IPR001870">
    <property type="entry name" value="B30.2/SPRY"/>
</dbReference>
<dbReference type="Pfam" id="PF00622">
    <property type="entry name" value="SPRY"/>
    <property type="match status" value="1"/>
</dbReference>